<keyword evidence="15" id="KW-1185">Reference proteome</keyword>
<keyword evidence="7" id="KW-0915">Sodium</keyword>
<evidence type="ECO:0000256" key="12">
    <source>
        <dbReference type="ARBA" id="ARBA00023303"/>
    </source>
</evidence>
<comment type="subcellular location">
    <subcellularLocation>
        <location evidence="1">Membrane</location>
        <topology evidence="1">Multi-pass membrane protein</topology>
    </subcellularLocation>
</comment>
<dbReference type="PRINTS" id="PR01078">
    <property type="entry name" value="AMINACHANNEL"/>
</dbReference>
<dbReference type="GO" id="GO:0005886">
    <property type="term" value="C:plasma membrane"/>
    <property type="evidence" value="ECO:0007669"/>
    <property type="project" value="TreeGrafter"/>
</dbReference>
<keyword evidence="9" id="KW-0472">Membrane</keyword>
<keyword evidence="10" id="KW-0325">Glycoprotein</keyword>
<keyword evidence="5 13" id="KW-0812">Transmembrane</keyword>
<dbReference type="Gene3D" id="2.60.470.10">
    <property type="entry name" value="Acid-sensing ion channels like domains"/>
    <property type="match status" value="1"/>
</dbReference>
<keyword evidence="6" id="KW-1133">Transmembrane helix</keyword>
<dbReference type="PANTHER" id="PTHR11690:SF248">
    <property type="entry name" value="PICKPOCKET 17, ISOFORM A"/>
    <property type="match status" value="1"/>
</dbReference>
<evidence type="ECO:0000256" key="11">
    <source>
        <dbReference type="ARBA" id="ARBA00023201"/>
    </source>
</evidence>
<name>A0A368EXD7_ANCCA</name>
<dbReference type="OrthoDB" id="5800252at2759"/>
<comment type="caution">
    <text evidence="14">The sequence shown here is derived from an EMBL/GenBank/DDBJ whole genome shotgun (WGS) entry which is preliminary data.</text>
</comment>
<evidence type="ECO:0000256" key="2">
    <source>
        <dbReference type="ARBA" id="ARBA00007193"/>
    </source>
</evidence>
<dbReference type="Proteomes" id="UP000252519">
    <property type="component" value="Unassembled WGS sequence"/>
</dbReference>
<dbReference type="STRING" id="29170.A0A368EXD7"/>
<keyword evidence="4 13" id="KW-0894">Sodium channel</keyword>
<evidence type="ECO:0000256" key="1">
    <source>
        <dbReference type="ARBA" id="ARBA00004141"/>
    </source>
</evidence>
<evidence type="ECO:0000256" key="13">
    <source>
        <dbReference type="RuleBase" id="RU000679"/>
    </source>
</evidence>
<organism evidence="14 15">
    <name type="scientific">Ancylostoma caninum</name>
    <name type="common">Dog hookworm</name>
    <dbReference type="NCBI Taxonomy" id="29170"/>
    <lineage>
        <taxon>Eukaryota</taxon>
        <taxon>Metazoa</taxon>
        <taxon>Ecdysozoa</taxon>
        <taxon>Nematoda</taxon>
        <taxon>Chromadorea</taxon>
        <taxon>Rhabditida</taxon>
        <taxon>Rhabditina</taxon>
        <taxon>Rhabditomorpha</taxon>
        <taxon>Strongyloidea</taxon>
        <taxon>Ancylostomatidae</taxon>
        <taxon>Ancylostomatinae</taxon>
        <taxon>Ancylostoma</taxon>
    </lineage>
</organism>
<evidence type="ECO:0000256" key="3">
    <source>
        <dbReference type="ARBA" id="ARBA00022448"/>
    </source>
</evidence>
<dbReference type="GO" id="GO:0015280">
    <property type="term" value="F:ligand-gated sodium channel activity"/>
    <property type="evidence" value="ECO:0007669"/>
    <property type="project" value="TreeGrafter"/>
</dbReference>
<comment type="similarity">
    <text evidence="2 13">Belongs to the amiloride-sensitive sodium channel (TC 1.A.6) family.</text>
</comment>
<evidence type="ECO:0000256" key="9">
    <source>
        <dbReference type="ARBA" id="ARBA00023136"/>
    </source>
</evidence>
<evidence type="ECO:0000313" key="15">
    <source>
        <dbReference type="Proteomes" id="UP000252519"/>
    </source>
</evidence>
<dbReference type="AlphaFoldDB" id="A0A368EXD7"/>
<gene>
    <name evidence="14" type="ORF">ANCCAN_29871</name>
</gene>
<accession>A0A368EXD7</accession>
<dbReference type="Pfam" id="PF00858">
    <property type="entry name" value="ASC"/>
    <property type="match status" value="1"/>
</dbReference>
<keyword evidence="12 13" id="KW-0407">Ion channel</keyword>
<reference evidence="14 15" key="1">
    <citation type="submission" date="2014-10" db="EMBL/GenBank/DDBJ databases">
        <title>Draft genome of the hookworm Ancylostoma caninum.</title>
        <authorList>
            <person name="Mitreva M."/>
        </authorList>
    </citation>
    <scope>NUCLEOTIDE SEQUENCE [LARGE SCALE GENOMIC DNA]</scope>
    <source>
        <strain evidence="14 15">Baltimore</strain>
    </source>
</reference>
<dbReference type="PANTHER" id="PTHR11690">
    <property type="entry name" value="AMILORIDE-SENSITIVE SODIUM CHANNEL-RELATED"/>
    <property type="match status" value="1"/>
</dbReference>
<evidence type="ECO:0000313" key="14">
    <source>
        <dbReference type="EMBL" id="RCN24432.1"/>
    </source>
</evidence>
<keyword evidence="8 13" id="KW-0406">Ion transport</keyword>
<evidence type="ECO:0000256" key="8">
    <source>
        <dbReference type="ARBA" id="ARBA00023065"/>
    </source>
</evidence>
<proteinExistence type="inferred from homology"/>
<dbReference type="EMBL" id="JOJR01019921">
    <property type="protein sequence ID" value="RCN24432.1"/>
    <property type="molecule type" value="Genomic_DNA"/>
</dbReference>
<protein>
    <submittedName>
        <fullName evidence="14">Uncharacterized protein</fullName>
    </submittedName>
</protein>
<evidence type="ECO:0000256" key="5">
    <source>
        <dbReference type="ARBA" id="ARBA00022692"/>
    </source>
</evidence>
<evidence type="ECO:0000256" key="4">
    <source>
        <dbReference type="ARBA" id="ARBA00022461"/>
    </source>
</evidence>
<evidence type="ECO:0000256" key="10">
    <source>
        <dbReference type="ARBA" id="ARBA00023180"/>
    </source>
</evidence>
<keyword evidence="3 13" id="KW-0813">Transport</keyword>
<sequence length="210" mass="23804">MCCIPSCRTTGNFHLPNKTGFSTWEESICPECNDIGYCNVPNTTGTDSIPCVCQLNMGYCVLRSEKRLRRVWEFRGKKVPDARSPFRKDFLEHLRKLGYGNMTDQVAITTRAREKLILRMSALPPQRRAALGYGKSELIKQCSFNSMQCDIEKEFKLHIDPSFGNCYTFNADPNKVQASSKAGPSHGEQHFPLFKSYSLPFLTLATFSQP</sequence>
<keyword evidence="11 13" id="KW-0739">Sodium transport</keyword>
<dbReference type="InterPro" id="IPR001873">
    <property type="entry name" value="ENaC"/>
</dbReference>
<evidence type="ECO:0000256" key="7">
    <source>
        <dbReference type="ARBA" id="ARBA00023053"/>
    </source>
</evidence>
<evidence type="ECO:0000256" key="6">
    <source>
        <dbReference type="ARBA" id="ARBA00022989"/>
    </source>
</evidence>